<dbReference type="InterPro" id="IPR058084">
    <property type="entry name" value="Slr1658-like"/>
</dbReference>
<evidence type="ECO:0000313" key="2">
    <source>
        <dbReference type="Proteomes" id="UP000198894"/>
    </source>
</evidence>
<evidence type="ECO:0000313" key="1">
    <source>
        <dbReference type="EMBL" id="SDJ69975.1"/>
    </source>
</evidence>
<keyword evidence="2" id="KW-1185">Reference proteome</keyword>
<proteinExistence type="predicted"/>
<reference evidence="2" key="1">
    <citation type="submission" date="2016-10" db="EMBL/GenBank/DDBJ databases">
        <authorList>
            <person name="Varghese N."/>
            <person name="Submissions S."/>
        </authorList>
    </citation>
    <scope>NUCLEOTIDE SEQUENCE [LARGE SCALE GENOMIC DNA]</scope>
    <source>
        <strain evidence="2">CGMCC 1.11022</strain>
    </source>
</reference>
<organism evidence="1 2">
    <name type="scientific">Mesorhizobium muleiense</name>
    <dbReference type="NCBI Taxonomy" id="1004279"/>
    <lineage>
        <taxon>Bacteria</taxon>
        <taxon>Pseudomonadati</taxon>
        <taxon>Pseudomonadota</taxon>
        <taxon>Alphaproteobacteria</taxon>
        <taxon>Hyphomicrobiales</taxon>
        <taxon>Phyllobacteriaceae</taxon>
        <taxon>Mesorhizobium</taxon>
    </lineage>
</organism>
<name>A0A1G8VWW6_9HYPH</name>
<accession>A0A1G8VWW6</accession>
<protein>
    <recommendedName>
        <fullName evidence="3">ATP-binding protein</fullName>
    </recommendedName>
</protein>
<dbReference type="EMBL" id="FNEE01000008">
    <property type="protein sequence ID" value="SDJ69975.1"/>
    <property type="molecule type" value="Genomic_DNA"/>
</dbReference>
<evidence type="ECO:0008006" key="3">
    <source>
        <dbReference type="Google" id="ProtNLM"/>
    </source>
</evidence>
<sequence>MTTLFGTADFAIGMRESVSRVRLFDGPLDLSWHHCATTSDFIADVFALRFQSSRNDYREVRHSIGYLVNELIENAVKFRAPGEITIEAAIESESFKIKVSNVVDVETTAKFQNLLSEITAGDPSELLIQRIEENAADPQTTNSGLGLLTLMSDYGASLAWVFSPADERDQVRLETYASIVVSSETYN</sequence>
<dbReference type="AlphaFoldDB" id="A0A1G8VWW6"/>
<gene>
    <name evidence="1" type="ORF">SAMN05428953_108103</name>
</gene>
<dbReference type="NCBIfam" id="NF047703">
    <property type="entry name" value="slr1658_superfam"/>
    <property type="match status" value="1"/>
</dbReference>
<dbReference type="Proteomes" id="UP000198894">
    <property type="component" value="Unassembled WGS sequence"/>
</dbReference>
<dbReference type="RefSeq" id="WP_167366451.1">
    <property type="nucleotide sequence ID" value="NZ_FNEE01000008.1"/>
</dbReference>